<dbReference type="GO" id="GO:0000981">
    <property type="term" value="F:DNA-binding transcription factor activity, RNA polymerase II-specific"/>
    <property type="evidence" value="ECO:0007669"/>
    <property type="project" value="InterPro"/>
</dbReference>
<evidence type="ECO:0000256" key="2">
    <source>
        <dbReference type="ARBA" id="ARBA00023015"/>
    </source>
</evidence>
<dbReference type="InterPro" id="IPR036864">
    <property type="entry name" value="Zn2-C6_fun-type_DNA-bd_sf"/>
</dbReference>
<dbReference type="PANTHER" id="PTHR37534:SF15">
    <property type="entry name" value="ZN(II)2CYS6 TRANSCRIPTION FACTOR (EUROFUNG)"/>
    <property type="match status" value="1"/>
</dbReference>
<evidence type="ECO:0000313" key="7">
    <source>
        <dbReference type="EMBL" id="RAK71466.1"/>
    </source>
</evidence>
<accession>A0A8G1RJA1</accession>
<dbReference type="PROSITE" id="PS00463">
    <property type="entry name" value="ZN2_CY6_FUNGAL_1"/>
    <property type="match status" value="1"/>
</dbReference>
<proteinExistence type="predicted"/>
<name>A0A8G1RJA1_9EURO</name>
<dbReference type="Pfam" id="PF00172">
    <property type="entry name" value="Zn_clus"/>
    <property type="match status" value="1"/>
</dbReference>
<dbReference type="RefSeq" id="XP_040795478.1">
    <property type="nucleotide sequence ID" value="XM_040948136.1"/>
</dbReference>
<dbReference type="GO" id="GO:0005634">
    <property type="term" value="C:nucleus"/>
    <property type="evidence" value="ECO:0007669"/>
    <property type="project" value="UniProtKB-SubCell"/>
</dbReference>
<dbReference type="CDD" id="cd00067">
    <property type="entry name" value="GAL4"/>
    <property type="match status" value="1"/>
</dbReference>
<dbReference type="PROSITE" id="PS50048">
    <property type="entry name" value="ZN2_CY6_FUNGAL_2"/>
    <property type="match status" value="1"/>
</dbReference>
<comment type="subcellular location">
    <subcellularLocation>
        <location evidence="1">Nucleus</location>
    </subcellularLocation>
</comment>
<dbReference type="Pfam" id="PF11951">
    <property type="entry name" value="Fungal_trans_2"/>
    <property type="match status" value="1"/>
</dbReference>
<keyword evidence="3" id="KW-0238">DNA-binding</keyword>
<evidence type="ECO:0000313" key="8">
    <source>
        <dbReference type="Proteomes" id="UP000249789"/>
    </source>
</evidence>
<protein>
    <recommendedName>
        <fullName evidence="6">Zn(2)-C6 fungal-type domain-containing protein</fullName>
    </recommendedName>
</protein>
<dbReference type="GO" id="GO:0000976">
    <property type="term" value="F:transcription cis-regulatory region binding"/>
    <property type="evidence" value="ECO:0007669"/>
    <property type="project" value="TreeGrafter"/>
</dbReference>
<keyword evidence="5" id="KW-0539">Nucleus</keyword>
<dbReference type="InterPro" id="IPR021858">
    <property type="entry name" value="Fun_TF"/>
</dbReference>
<dbReference type="AlphaFoldDB" id="A0A8G1RJA1"/>
<dbReference type="InterPro" id="IPR001138">
    <property type="entry name" value="Zn2Cys6_DnaBD"/>
</dbReference>
<organism evidence="7 8">
    <name type="scientific">Aspergillus fijiensis CBS 313.89</name>
    <dbReference type="NCBI Taxonomy" id="1448319"/>
    <lineage>
        <taxon>Eukaryota</taxon>
        <taxon>Fungi</taxon>
        <taxon>Dikarya</taxon>
        <taxon>Ascomycota</taxon>
        <taxon>Pezizomycotina</taxon>
        <taxon>Eurotiomycetes</taxon>
        <taxon>Eurotiomycetidae</taxon>
        <taxon>Eurotiales</taxon>
        <taxon>Aspergillaceae</taxon>
        <taxon>Aspergillus</taxon>
    </lineage>
</organism>
<dbReference type="Proteomes" id="UP000249789">
    <property type="component" value="Unassembled WGS sequence"/>
</dbReference>
<sequence length="642" mass="70773">MPVYKTSNPRKRVKSRAGCRTCKQRRLKCDEKLPSCSRCEKRGLSCPGYTRNVKWSDKYERWLPGEKAQDHKSSRSHADWFSQEAGKLEAAIAVRADGYTATQSGSSAVDITDSGDPTHSSIAESYLPCEGRLATSLPLSPVLHGYLEPLTDRLLRYYFSRVCGILSAFDSRQNPFRSLVQELVPTHTALLHCVLGMSAAHLHQKEKGQTRSLRHRAQALSELGSNITQVIHAEKAVAAPSSSTTALLLTAIMLGMTSTWHDVSSLDLVHLQGARALFRQRNDPALCDPHCSFLVGVMAFWESLASFHVDQDVDSVDYLFDVCDSTTSLGACVPNPLTGVCTVLFIYMAKVGALSRQLRHVDRLWGISSAHASNGDSYAPLLEKARAIELLARSYSPPPLQCILETADDHTPPVHLLTMSQVYRLTILLELYRLFPSLLGPPAWQTAADSELSHSSHLLVSLAIEILTLLLSLGESTGTKAIQLLPWIIAGSALQSCVAPPSPLTPFPLSCGSYAIIMSICHSSTTVHYWRTVVRERIRSLHRYVGLDSVGYATRLVERVWQRADHRVGTADATRRLIDLPLRLVLYALNWLGAVAVPVPKLGHTQLLDSAASALVPLYSFFSRRKPPRNLAVLSTDVQFLV</sequence>
<evidence type="ECO:0000259" key="6">
    <source>
        <dbReference type="PROSITE" id="PS50048"/>
    </source>
</evidence>
<dbReference type="GO" id="GO:0045944">
    <property type="term" value="P:positive regulation of transcription by RNA polymerase II"/>
    <property type="evidence" value="ECO:0007669"/>
    <property type="project" value="TreeGrafter"/>
</dbReference>
<reference evidence="7 8" key="1">
    <citation type="submission" date="2018-02" db="EMBL/GenBank/DDBJ databases">
        <title>The genomes of Aspergillus section Nigri reveals drivers in fungal speciation.</title>
        <authorList>
            <consortium name="DOE Joint Genome Institute"/>
            <person name="Vesth T.C."/>
            <person name="Nybo J."/>
            <person name="Theobald S."/>
            <person name="Brandl J."/>
            <person name="Frisvad J.C."/>
            <person name="Nielsen K.F."/>
            <person name="Lyhne E.K."/>
            <person name="Kogle M.E."/>
            <person name="Kuo A."/>
            <person name="Riley R."/>
            <person name="Clum A."/>
            <person name="Nolan M."/>
            <person name="Lipzen A."/>
            <person name="Salamov A."/>
            <person name="Henrissat B."/>
            <person name="Wiebenga A."/>
            <person name="De vries R.P."/>
            <person name="Grigoriev I.V."/>
            <person name="Mortensen U.H."/>
            <person name="Andersen M.R."/>
            <person name="Baker S.E."/>
        </authorList>
    </citation>
    <scope>NUCLEOTIDE SEQUENCE [LARGE SCALE GENOMIC DNA]</scope>
    <source>
        <strain evidence="7 8">CBS 313.89</strain>
    </source>
</reference>
<feature type="domain" description="Zn(2)-C6 fungal-type" evidence="6">
    <location>
        <begin position="18"/>
        <end position="46"/>
    </location>
</feature>
<dbReference type="VEuPathDB" id="FungiDB:BO72DRAFT_490502"/>
<dbReference type="CDD" id="cd12148">
    <property type="entry name" value="fungal_TF_MHR"/>
    <property type="match status" value="1"/>
</dbReference>
<keyword evidence="2" id="KW-0805">Transcription regulation</keyword>
<keyword evidence="8" id="KW-1185">Reference proteome</keyword>
<dbReference type="GeneID" id="63865469"/>
<keyword evidence="4" id="KW-0804">Transcription</keyword>
<dbReference type="GO" id="GO:0008270">
    <property type="term" value="F:zinc ion binding"/>
    <property type="evidence" value="ECO:0007669"/>
    <property type="project" value="InterPro"/>
</dbReference>
<dbReference type="EMBL" id="KZ824720">
    <property type="protein sequence ID" value="RAK71466.1"/>
    <property type="molecule type" value="Genomic_DNA"/>
</dbReference>
<dbReference type="SUPFAM" id="SSF57701">
    <property type="entry name" value="Zn2/Cys6 DNA-binding domain"/>
    <property type="match status" value="1"/>
</dbReference>
<gene>
    <name evidence="7" type="ORF">BO72DRAFT_490502</name>
</gene>
<evidence type="ECO:0000256" key="3">
    <source>
        <dbReference type="ARBA" id="ARBA00023125"/>
    </source>
</evidence>
<dbReference type="Gene3D" id="4.10.240.10">
    <property type="entry name" value="Zn(2)-C6 fungal-type DNA-binding domain"/>
    <property type="match status" value="1"/>
</dbReference>
<evidence type="ECO:0000256" key="1">
    <source>
        <dbReference type="ARBA" id="ARBA00004123"/>
    </source>
</evidence>
<dbReference type="SMART" id="SM00066">
    <property type="entry name" value="GAL4"/>
    <property type="match status" value="1"/>
</dbReference>
<evidence type="ECO:0000256" key="4">
    <source>
        <dbReference type="ARBA" id="ARBA00023163"/>
    </source>
</evidence>
<dbReference type="PANTHER" id="PTHR37534">
    <property type="entry name" value="TRANSCRIPTIONAL ACTIVATOR PROTEIN UGA3"/>
    <property type="match status" value="1"/>
</dbReference>
<dbReference type="OrthoDB" id="39175at2759"/>
<evidence type="ECO:0000256" key="5">
    <source>
        <dbReference type="ARBA" id="ARBA00023242"/>
    </source>
</evidence>